<dbReference type="EMBL" id="KX857215">
    <property type="protein sequence ID" value="ARE67480.1"/>
    <property type="molecule type" value="Genomic_DNA"/>
</dbReference>
<sequence length="373" mass="43325">MNKFKKMYDEFYNFSKPYLESSSGKKVSKKDAESDLIALLASLPILEEKIGTINSEMSAECIICAMQNTDFRMFSFWYMRSDAKVKSLYNKIKEDEEKQKFIEIFKNMLMSVKVIASINNMYCNMKKDTNEIVEDVKKILEIVSLLKGVSNEQHAYKVLMDNSSFITKTINKVLADSDYIIKVIALFNTDVVSDKIKLEEYKDIFSFSKDNVIFGIKCFSEVDVNGIDNINNKYIQFFKKILSNIIVFQASQVKVNQFIQVLSKLSSIIYSEIKTNETLHVIFREILDSLKGKVSIEDLKRRKVNNLQGLIGEISSNREMYKNIFIEEYAKHRNTLISAIQSIVDSYNIKYKEGDIDIEFIFDFIQDNYIVKL</sequence>
<dbReference type="Proteomes" id="UP000319767">
    <property type="component" value="Segment"/>
</dbReference>
<keyword evidence="2" id="KW-0946">Virion</keyword>
<name>A0A1V0QGK5_CNPV</name>
<organism evidence="3">
    <name type="scientific">Shearwaterpox virus</name>
    <dbReference type="NCBI Taxonomy" id="1974596"/>
    <lineage>
        <taxon>Viruses</taxon>
        <taxon>Varidnaviria</taxon>
        <taxon>Bamfordvirae</taxon>
        <taxon>Nucleocytoviricota</taxon>
        <taxon>Pokkesviricetes</taxon>
        <taxon>Chitovirales</taxon>
        <taxon>Poxviridae</taxon>
        <taxon>Chordopoxvirinae</taxon>
        <taxon>Avipoxvirus</taxon>
        <taxon>Avipoxvirus canarypox</taxon>
        <taxon>Canarypox virus</taxon>
    </lineage>
</organism>
<evidence type="ECO:0000256" key="2">
    <source>
        <dbReference type="ARBA" id="ARBA00022844"/>
    </source>
</evidence>
<proteinExistence type="predicted"/>
<evidence type="ECO:0000313" key="3">
    <source>
        <dbReference type="EMBL" id="ARE67480.1"/>
    </source>
</evidence>
<evidence type="ECO:0000256" key="1">
    <source>
        <dbReference type="ARBA" id="ARBA00004328"/>
    </source>
</evidence>
<dbReference type="InterPro" id="IPR007008">
    <property type="entry name" value="Poxvirus_A6"/>
</dbReference>
<dbReference type="Pfam" id="PF04924">
    <property type="entry name" value="Pox_A6"/>
    <property type="match status" value="1"/>
</dbReference>
<comment type="subcellular location">
    <subcellularLocation>
        <location evidence="1">Virion</location>
    </subcellularLocation>
</comment>
<dbReference type="GO" id="GO:0044423">
    <property type="term" value="C:virion component"/>
    <property type="evidence" value="ECO:0007669"/>
    <property type="project" value="UniProtKB-KW"/>
</dbReference>
<protein>
    <submittedName>
        <fullName evidence="3">SWPV2-ORF229</fullName>
    </submittedName>
</protein>
<reference evidence="3" key="1">
    <citation type="journal article" date="2017" name="BMC Genomics">
        <title>Genomic characterization of two novel pathogenic avipoxviruses isolated from pacific shearwaters (Ardenna spp.).</title>
        <authorList>
            <person name="Sarker S."/>
            <person name="Das S."/>
            <person name="Lavers J.L."/>
            <person name="Hutton I."/>
            <person name="Helbig K."/>
            <person name="Imbery J."/>
            <person name="Upton C."/>
            <person name="Raidal S.R."/>
        </authorList>
    </citation>
    <scope>NUCLEOTIDE SEQUENCE [LARGE SCALE GENOMIC DNA]</scope>
    <source>
        <strain evidence="3">SWPV-2</strain>
    </source>
</reference>
<accession>A0A1V0QGK5</accession>
<gene>
    <name evidence="3" type="primary">SWPV2-229</name>
</gene>